<evidence type="ECO:0000256" key="1">
    <source>
        <dbReference type="SAM" id="Phobius"/>
    </source>
</evidence>
<dbReference type="EMBL" id="MGIR01000001">
    <property type="protein sequence ID" value="OGM91684.1"/>
    <property type="molecule type" value="Genomic_DNA"/>
</dbReference>
<comment type="caution">
    <text evidence="2">The sequence shown here is derived from an EMBL/GenBank/DDBJ whole genome shotgun (WGS) entry which is preliminary data.</text>
</comment>
<dbReference type="AlphaFoldDB" id="A0A1F8DSW4"/>
<gene>
    <name evidence="2" type="ORF">A3A20_01985</name>
</gene>
<evidence type="ECO:0000313" key="2">
    <source>
        <dbReference type="EMBL" id="OGM91684.1"/>
    </source>
</evidence>
<feature type="transmembrane region" description="Helical" evidence="1">
    <location>
        <begin position="9"/>
        <end position="32"/>
    </location>
</feature>
<sequence>MKFHMKKSYWINLGLGLGVGLMWGFGIFTYGFLARANVLIAEFLISVFPFLNFKLFEPEYIYIYIF</sequence>
<keyword evidence="1" id="KW-1133">Transmembrane helix</keyword>
<organism evidence="2 3">
    <name type="scientific">Candidatus Wolfebacteria bacterium RIFCSPLOWO2_01_FULL_45_19</name>
    <dbReference type="NCBI Taxonomy" id="1802557"/>
    <lineage>
        <taxon>Bacteria</taxon>
        <taxon>Candidatus Wolfeibacteriota</taxon>
    </lineage>
</organism>
<keyword evidence="1" id="KW-0812">Transmembrane</keyword>
<proteinExistence type="predicted"/>
<protein>
    <submittedName>
        <fullName evidence="2">Uncharacterized protein</fullName>
    </submittedName>
</protein>
<feature type="transmembrane region" description="Helical" evidence="1">
    <location>
        <begin position="38"/>
        <end position="56"/>
    </location>
</feature>
<dbReference type="Proteomes" id="UP000178946">
    <property type="component" value="Unassembled WGS sequence"/>
</dbReference>
<reference evidence="2 3" key="1">
    <citation type="journal article" date="2016" name="Nat. Commun.">
        <title>Thousands of microbial genomes shed light on interconnected biogeochemical processes in an aquifer system.</title>
        <authorList>
            <person name="Anantharaman K."/>
            <person name="Brown C.T."/>
            <person name="Hug L.A."/>
            <person name="Sharon I."/>
            <person name="Castelle C.J."/>
            <person name="Probst A.J."/>
            <person name="Thomas B.C."/>
            <person name="Singh A."/>
            <person name="Wilkins M.J."/>
            <person name="Karaoz U."/>
            <person name="Brodie E.L."/>
            <person name="Williams K.H."/>
            <person name="Hubbard S.S."/>
            <person name="Banfield J.F."/>
        </authorList>
    </citation>
    <scope>NUCLEOTIDE SEQUENCE [LARGE SCALE GENOMIC DNA]</scope>
</reference>
<evidence type="ECO:0000313" key="3">
    <source>
        <dbReference type="Proteomes" id="UP000178946"/>
    </source>
</evidence>
<name>A0A1F8DSW4_9BACT</name>
<accession>A0A1F8DSW4</accession>
<dbReference type="STRING" id="1802557.A3A20_01985"/>
<keyword evidence="1" id="KW-0472">Membrane</keyword>